<dbReference type="InterPro" id="IPR029030">
    <property type="entry name" value="Caspase-like_dom_sf"/>
</dbReference>
<name>A0A370S8W6_PSEJE</name>
<dbReference type="GO" id="GO:0004197">
    <property type="term" value="F:cysteine-type endopeptidase activity"/>
    <property type="evidence" value="ECO:0007669"/>
    <property type="project" value="InterPro"/>
</dbReference>
<dbReference type="InterPro" id="IPR001309">
    <property type="entry name" value="Pept_C14_p20"/>
</dbReference>
<dbReference type="InterPro" id="IPR015917">
    <property type="entry name" value="Pept_C14A"/>
</dbReference>
<evidence type="ECO:0000259" key="3">
    <source>
        <dbReference type="PROSITE" id="PS50208"/>
    </source>
</evidence>
<dbReference type="EMBL" id="QRAV01000014">
    <property type="protein sequence ID" value="RDL16209.1"/>
    <property type="molecule type" value="Genomic_DNA"/>
</dbReference>
<dbReference type="PANTHER" id="PTHR22576:SF37">
    <property type="entry name" value="MUCOSA-ASSOCIATED LYMPHOID TISSUE LYMPHOMA TRANSLOCATION PROTEIN 1"/>
    <property type="match status" value="1"/>
</dbReference>
<comment type="similarity">
    <text evidence="1">Belongs to the peptidase C14A family.</text>
</comment>
<dbReference type="PROSITE" id="PS50208">
    <property type="entry name" value="CASPASE_P20"/>
    <property type="match status" value="1"/>
</dbReference>
<dbReference type="Gene3D" id="3.40.50.1460">
    <property type="match status" value="1"/>
</dbReference>
<dbReference type="SMART" id="SM00115">
    <property type="entry name" value="CASc"/>
    <property type="match status" value="1"/>
</dbReference>
<accession>A0A370S8W6</accession>
<organism evidence="4 5">
    <name type="scientific">Pseudomonas jessenii</name>
    <dbReference type="NCBI Taxonomy" id="77298"/>
    <lineage>
        <taxon>Bacteria</taxon>
        <taxon>Pseudomonadati</taxon>
        <taxon>Pseudomonadota</taxon>
        <taxon>Gammaproteobacteria</taxon>
        <taxon>Pseudomonadales</taxon>
        <taxon>Pseudomonadaceae</taxon>
        <taxon>Pseudomonas</taxon>
    </lineage>
</organism>
<dbReference type="InterPro" id="IPR052039">
    <property type="entry name" value="Caspase-related_regulators"/>
</dbReference>
<gene>
    <name evidence="4" type="ORF">DEU51_11466</name>
</gene>
<feature type="compositionally biased region" description="Acidic residues" evidence="2">
    <location>
        <begin position="456"/>
        <end position="465"/>
    </location>
</feature>
<dbReference type="AlphaFoldDB" id="A0A370S8W6"/>
<dbReference type="Pfam" id="PF00656">
    <property type="entry name" value="Peptidase_C14"/>
    <property type="match status" value="1"/>
</dbReference>
<protein>
    <submittedName>
        <fullName evidence="4">Caspase domain-containing protein</fullName>
    </submittedName>
</protein>
<proteinExistence type="inferred from homology"/>
<dbReference type="PANTHER" id="PTHR22576">
    <property type="entry name" value="MUCOSA ASSOCIATED LYMPHOID TISSUE LYMPHOMA TRANSLOCATION PROTEIN 1/PARACASPASE"/>
    <property type="match status" value="1"/>
</dbReference>
<feature type="domain" description="Caspase family p20" evidence="3">
    <location>
        <begin position="33"/>
        <end position="162"/>
    </location>
</feature>
<evidence type="ECO:0000313" key="5">
    <source>
        <dbReference type="Proteomes" id="UP000255365"/>
    </source>
</evidence>
<sequence length="517" mass="58596">MWQYRHLQVVDCSAEYAFNITSFSNVYRKKDSMKRVALVIGNAAYPENPLSNPCNDAEDVASVLRQFGFDVLECKDGTHKAMERALRDFRQELYDADLGLFFFAGHGLQIDGKNFLLATDTRADEEFEVKFSSLALDEVIESMEKSGTATNLVILDACRNNPWERRWHRSIGSRGLASVYVPQGTLIAFATSPGQTAADGKGQRNGKYTSALLQHIGAPDCAIEAMFKRVRNTLSVATNGKQISWEHTSLASEFYFNRSVGSRIDEYSTTALKDSLFDFDESNISHHIIRSLKVLTWSVQKNAILKLVPATIQRFHKNNLFIIGRNVYQAACGNERAARQFILDFSAKTRGVSEEKRKPLLDGMLFEIFFDKNGRLRKDFKDACFSEVFDLQQFEANTPSFDFIAECLLPYAHKFHALPGKAVEVAVDVVLEARDKPRSPHVARICIASSNVLRPEDDEDDDEKDEPERYRSYSTNDFEQRISTQLMIPHYLLSFTYTGLKQPAAVSSPVYWTVRKT</sequence>
<feature type="region of interest" description="Disordered" evidence="2">
    <location>
        <begin position="454"/>
        <end position="474"/>
    </location>
</feature>
<evidence type="ECO:0000256" key="1">
    <source>
        <dbReference type="ARBA" id="ARBA00010134"/>
    </source>
</evidence>
<dbReference type="InterPro" id="IPR011600">
    <property type="entry name" value="Pept_C14_caspase"/>
</dbReference>
<evidence type="ECO:0000256" key="2">
    <source>
        <dbReference type="SAM" id="MobiDB-lite"/>
    </source>
</evidence>
<comment type="caution">
    <text evidence="4">The sequence shown here is derived from an EMBL/GenBank/DDBJ whole genome shotgun (WGS) entry which is preliminary data.</text>
</comment>
<dbReference type="GO" id="GO:0006508">
    <property type="term" value="P:proteolysis"/>
    <property type="evidence" value="ECO:0007669"/>
    <property type="project" value="InterPro"/>
</dbReference>
<evidence type="ECO:0000313" key="4">
    <source>
        <dbReference type="EMBL" id="RDL16209.1"/>
    </source>
</evidence>
<reference evidence="4 5" key="1">
    <citation type="submission" date="2018-07" db="EMBL/GenBank/DDBJ databases">
        <title>Genome sequencing of rice bacterial endophytes.</title>
        <authorList>
            <person name="Venturi V."/>
        </authorList>
    </citation>
    <scope>NUCLEOTIDE SEQUENCE [LARGE SCALE GENOMIC DNA]</scope>
    <source>
        <strain evidence="4 5">E2333</strain>
    </source>
</reference>
<dbReference type="SUPFAM" id="SSF52129">
    <property type="entry name" value="Caspase-like"/>
    <property type="match status" value="1"/>
</dbReference>
<dbReference type="RefSeq" id="WP_115147670.1">
    <property type="nucleotide sequence ID" value="NZ_QRAV01000014.1"/>
</dbReference>
<dbReference type="Proteomes" id="UP000255365">
    <property type="component" value="Unassembled WGS sequence"/>
</dbReference>